<name>A0A1V6P834_PENDC</name>
<dbReference type="STRING" id="69771.A0A1V6P834"/>
<gene>
    <name evidence="1" type="ORF">PENDEC_c016G03470</name>
</gene>
<sequence>MGAPSSRLLLDLRRRTLKGSGLTVTARRYLSVNANVHIDAQSYEPTSAELLRFTLTSSKKPAARIEPNSNLRKEITELLDTEWKLNSPPPALWCALKGVNPMFHSEERRRLQSVADLASLKNVIERLTVDEGSLGLRQGECKMLEKALEHCQRNHTYVEILATLSDITTRLQRLKLDVEPQILELGMYYAALNLSAPALRQYLQRYDQLAGPKKTSHTNAKLILQALLQEVDSALFEDPNYNTTPLLAEITGEGEAKPQSRLRLADCLLGKPKKEYENWALYLCLISKLQSVKALDTAWAHFMMVFDKKDKKVFHTAYKVILSLVQAGRPETAAKYLEGISMRNCDNLPYIGKFQGLHALLDDPTVGEALPDLVQGKHYETLLEVRMEDMERRLGIRWQDGQEGVDQNCHISTVPGSAWSVFKDQPLLTIDGDCAGYDNPARLYHNLCVHGSSTSANDLGLLMEMLIEQTGKEQEIATRLNFDPDRLNWFHSEFPTLQLRWCVEHSPIEFSDSPLADTTEGPREWSPVTFGLIRARAIANGVPQVGTRALHLMQLGTLDMRHGPGEQWQPSGYIVTWDRQHGEMIALFVGKNHGIVDRGVAPLDSPLGAVMHIRPSNVPNAFPMSPNRVPRDPVGPYYLDVDPSMDLAFQ</sequence>
<accession>A0A1V6P834</accession>
<keyword evidence="2" id="KW-1185">Reference proteome</keyword>
<proteinExistence type="predicted"/>
<organism evidence="1 2">
    <name type="scientific">Penicillium decumbens</name>
    <dbReference type="NCBI Taxonomy" id="69771"/>
    <lineage>
        <taxon>Eukaryota</taxon>
        <taxon>Fungi</taxon>
        <taxon>Dikarya</taxon>
        <taxon>Ascomycota</taxon>
        <taxon>Pezizomycotina</taxon>
        <taxon>Eurotiomycetes</taxon>
        <taxon>Eurotiomycetidae</taxon>
        <taxon>Eurotiales</taxon>
        <taxon>Aspergillaceae</taxon>
        <taxon>Penicillium</taxon>
    </lineage>
</organism>
<dbReference type="OMA" id="EDISQHC"/>
<reference evidence="2" key="1">
    <citation type="journal article" date="2017" name="Nat. Microbiol.">
        <title>Global analysis of biosynthetic gene clusters reveals vast potential of secondary metabolite production in Penicillium species.</title>
        <authorList>
            <person name="Nielsen J.C."/>
            <person name="Grijseels S."/>
            <person name="Prigent S."/>
            <person name="Ji B."/>
            <person name="Dainat J."/>
            <person name="Nielsen K.F."/>
            <person name="Frisvad J.C."/>
            <person name="Workman M."/>
            <person name="Nielsen J."/>
        </authorList>
    </citation>
    <scope>NUCLEOTIDE SEQUENCE [LARGE SCALE GENOMIC DNA]</scope>
    <source>
        <strain evidence="2">IBT 11843</strain>
    </source>
</reference>
<dbReference type="Proteomes" id="UP000191522">
    <property type="component" value="Unassembled WGS sequence"/>
</dbReference>
<dbReference type="AlphaFoldDB" id="A0A1V6P834"/>
<evidence type="ECO:0000313" key="2">
    <source>
        <dbReference type="Proteomes" id="UP000191522"/>
    </source>
</evidence>
<evidence type="ECO:0000313" key="1">
    <source>
        <dbReference type="EMBL" id="OQD73144.1"/>
    </source>
</evidence>
<dbReference type="OrthoDB" id="4442598at2759"/>
<comment type="caution">
    <text evidence="1">The sequence shown here is derived from an EMBL/GenBank/DDBJ whole genome shotgun (WGS) entry which is preliminary data.</text>
</comment>
<protein>
    <submittedName>
        <fullName evidence="1">Uncharacterized protein</fullName>
    </submittedName>
</protein>
<dbReference type="EMBL" id="MDYL01000016">
    <property type="protein sequence ID" value="OQD73144.1"/>
    <property type="molecule type" value="Genomic_DNA"/>
</dbReference>